<dbReference type="Pfam" id="PF12848">
    <property type="entry name" value="ABC_tran_Xtn"/>
    <property type="match status" value="1"/>
</dbReference>
<dbReference type="CDD" id="cd03221">
    <property type="entry name" value="ABCF_EF-3"/>
    <property type="match status" value="2"/>
</dbReference>
<evidence type="ECO:0000256" key="2">
    <source>
        <dbReference type="ARBA" id="ARBA00022737"/>
    </source>
</evidence>
<evidence type="ECO:0000256" key="3">
    <source>
        <dbReference type="ARBA" id="ARBA00022741"/>
    </source>
</evidence>
<feature type="domain" description="ABC transporter" evidence="6">
    <location>
        <begin position="113"/>
        <end position="360"/>
    </location>
</feature>
<feature type="domain" description="ABC transporter" evidence="6">
    <location>
        <begin position="444"/>
        <end position="657"/>
    </location>
</feature>
<dbReference type="FunFam" id="3.40.50.300:FF:002050">
    <property type="entry name" value="ABC transporter, class F"/>
    <property type="match status" value="1"/>
</dbReference>
<evidence type="ECO:0000256" key="5">
    <source>
        <dbReference type="SAM" id="MobiDB-lite"/>
    </source>
</evidence>
<evidence type="ECO:0000259" key="6">
    <source>
        <dbReference type="PROSITE" id="PS50893"/>
    </source>
</evidence>
<dbReference type="InterPro" id="IPR003439">
    <property type="entry name" value="ABC_transporter-like_ATP-bd"/>
</dbReference>
<dbReference type="PROSITE" id="PS00211">
    <property type="entry name" value="ABC_TRANSPORTER_1"/>
    <property type="match status" value="2"/>
</dbReference>
<comment type="similarity">
    <text evidence="1">Belongs to the ABC transporter superfamily. ABCF family. EF3 subfamily.</text>
</comment>
<evidence type="ECO:0000256" key="4">
    <source>
        <dbReference type="ARBA" id="ARBA00022840"/>
    </source>
</evidence>
<dbReference type="Proteomes" id="UP000274131">
    <property type="component" value="Unassembled WGS sequence"/>
</dbReference>
<dbReference type="WBParaSite" id="EVEC_0000405001-mRNA-1">
    <property type="protein sequence ID" value="EVEC_0000405001-mRNA-1"/>
    <property type="gene ID" value="EVEC_0000405001"/>
</dbReference>
<protein>
    <submittedName>
        <fullName evidence="9">ABC transporter domain-containing protein</fullName>
    </submittedName>
</protein>
<sequence length="662" mass="74398">MKVDETPEGAKNLSATGMFLTEYELLLAQKNLVNPIAFLYTRFSEGKKLSRKELKKLQKKADYEREILSMGGKVEGLELDSEKSEKIGGIGSGAELGQQFSVSQQAKTTAQLSQLENAADIKASRVLFHKADLTIAFGRRYGLVGPNGMGKTTLLKHIAARKLNIPPNIDLLYCEQEIEVDDTSAVDTVVKSDKVRMNLLQEEINLTKLLEEGDSSVGERLKEVAEELRTIKADAAEPRARRILAGLGFTKTMQEKPVSAFSGGWRMRISLARALYLEPTLLMLDEPTNHLDLNAVIWLDKYGYYLQSWKKTLLIVSHDQGFLDSVCTDIIDLQSQKLYYYKGNYSSFKKMKDQKVRKYIKEYESQQKQIAAMKKSGKSAKQANEEMKIRLQNKQNKGGKTKKGSSATIGDEEDEPPPELLQRIKEYNVKFSFPSPPKLPPPVLGLHNVTFGYGDLQLLKNVDFGVDMESRIAIVGQNGVGKSTFLKLLCGKLEPLVGEVRKHRQLKIGWFDQHSNEALNKEQSPVEYLCSRFQIDYQEARKRLGTVGLPSHSHTIKIKELSGGQKSRVALADLALSAPDILVLDEPTNNLDIESIHALAEAIESYDGGVIMVTHDERLIRETNCQLWIIEDQDIAEIDGDFDDYRKEILDQLGETLENPER</sequence>
<dbReference type="PROSITE" id="PS50893">
    <property type="entry name" value="ABC_TRANSPORTER_2"/>
    <property type="match status" value="2"/>
</dbReference>
<dbReference type="PANTHER" id="PTHR19211">
    <property type="entry name" value="ATP-BINDING TRANSPORT PROTEIN-RELATED"/>
    <property type="match status" value="1"/>
</dbReference>
<dbReference type="SMART" id="SM00382">
    <property type="entry name" value="AAA"/>
    <property type="match status" value="2"/>
</dbReference>
<accession>A0A0N4V239</accession>
<dbReference type="InterPro" id="IPR032781">
    <property type="entry name" value="ABC_tran_Xtn"/>
</dbReference>
<dbReference type="InterPro" id="IPR027417">
    <property type="entry name" value="P-loop_NTPase"/>
</dbReference>
<dbReference type="FunFam" id="3.40.50.300:FF:000011">
    <property type="entry name" value="Putative ABC transporter ATP-binding component"/>
    <property type="match status" value="1"/>
</dbReference>
<dbReference type="Pfam" id="PF00005">
    <property type="entry name" value="ABC_tran"/>
    <property type="match status" value="2"/>
</dbReference>
<keyword evidence="3" id="KW-0547">Nucleotide-binding</keyword>
<dbReference type="GO" id="GO:0016887">
    <property type="term" value="F:ATP hydrolysis activity"/>
    <property type="evidence" value="ECO:0007669"/>
    <property type="project" value="InterPro"/>
</dbReference>
<dbReference type="STRING" id="51028.A0A0N4V239"/>
<dbReference type="InterPro" id="IPR003593">
    <property type="entry name" value="AAA+_ATPase"/>
</dbReference>
<dbReference type="AlphaFoldDB" id="A0A0N4V239"/>
<organism evidence="9">
    <name type="scientific">Enterobius vermicularis</name>
    <name type="common">Human pinworm</name>
    <dbReference type="NCBI Taxonomy" id="51028"/>
    <lineage>
        <taxon>Eukaryota</taxon>
        <taxon>Metazoa</taxon>
        <taxon>Ecdysozoa</taxon>
        <taxon>Nematoda</taxon>
        <taxon>Chromadorea</taxon>
        <taxon>Rhabditida</taxon>
        <taxon>Spirurina</taxon>
        <taxon>Oxyuridomorpha</taxon>
        <taxon>Oxyuroidea</taxon>
        <taxon>Oxyuridae</taxon>
        <taxon>Enterobius</taxon>
    </lineage>
</organism>
<reference evidence="9" key="1">
    <citation type="submission" date="2017-02" db="UniProtKB">
        <authorList>
            <consortium name="WormBaseParasite"/>
        </authorList>
    </citation>
    <scope>IDENTIFICATION</scope>
</reference>
<reference evidence="7 8" key="2">
    <citation type="submission" date="2018-10" db="EMBL/GenBank/DDBJ databases">
        <authorList>
            <consortium name="Pathogen Informatics"/>
        </authorList>
    </citation>
    <scope>NUCLEOTIDE SEQUENCE [LARGE SCALE GENOMIC DNA]</scope>
</reference>
<keyword evidence="2" id="KW-0677">Repeat</keyword>
<dbReference type="InterPro" id="IPR050611">
    <property type="entry name" value="ABCF"/>
</dbReference>
<keyword evidence="8" id="KW-1185">Reference proteome</keyword>
<dbReference type="PANTHER" id="PTHR19211:SF14">
    <property type="entry name" value="ATP-BINDING CASSETTE SUB-FAMILY F MEMBER 1"/>
    <property type="match status" value="1"/>
</dbReference>
<proteinExistence type="inferred from homology"/>
<evidence type="ECO:0000313" key="7">
    <source>
        <dbReference type="EMBL" id="VDD88615.1"/>
    </source>
</evidence>
<dbReference type="GO" id="GO:0005524">
    <property type="term" value="F:ATP binding"/>
    <property type="evidence" value="ECO:0007669"/>
    <property type="project" value="UniProtKB-KW"/>
</dbReference>
<keyword evidence="4" id="KW-0067">ATP-binding</keyword>
<gene>
    <name evidence="7" type="ORF">EVEC_LOCUS3758</name>
</gene>
<evidence type="ECO:0000313" key="8">
    <source>
        <dbReference type="Proteomes" id="UP000274131"/>
    </source>
</evidence>
<dbReference type="EMBL" id="UXUI01007675">
    <property type="protein sequence ID" value="VDD88615.1"/>
    <property type="molecule type" value="Genomic_DNA"/>
</dbReference>
<dbReference type="InterPro" id="IPR017871">
    <property type="entry name" value="ABC_transporter-like_CS"/>
</dbReference>
<dbReference type="Gene3D" id="3.40.50.300">
    <property type="entry name" value="P-loop containing nucleotide triphosphate hydrolases"/>
    <property type="match status" value="2"/>
</dbReference>
<feature type="region of interest" description="Disordered" evidence="5">
    <location>
        <begin position="390"/>
        <end position="417"/>
    </location>
</feature>
<name>A0A0N4V239_ENTVE</name>
<dbReference type="SUPFAM" id="SSF52540">
    <property type="entry name" value="P-loop containing nucleoside triphosphate hydrolases"/>
    <property type="match status" value="2"/>
</dbReference>
<evidence type="ECO:0000313" key="9">
    <source>
        <dbReference type="WBParaSite" id="EVEC_0000405001-mRNA-1"/>
    </source>
</evidence>
<dbReference type="OrthoDB" id="2110130at2759"/>
<evidence type="ECO:0000256" key="1">
    <source>
        <dbReference type="ARBA" id="ARBA00011054"/>
    </source>
</evidence>